<dbReference type="AlphaFoldDB" id="A0A830HWZ2"/>
<dbReference type="PROSITE" id="PS50920">
    <property type="entry name" value="SOLCAR"/>
    <property type="match status" value="3"/>
</dbReference>
<dbReference type="EMBL" id="BNJQ01000036">
    <property type="protein sequence ID" value="GHP11712.1"/>
    <property type="molecule type" value="Genomic_DNA"/>
</dbReference>
<dbReference type="OrthoDB" id="14252at2759"/>
<feature type="repeat" description="Solcar" evidence="9">
    <location>
        <begin position="5"/>
        <end position="89"/>
    </location>
</feature>
<reference evidence="11" key="1">
    <citation type="submission" date="2020-10" db="EMBL/GenBank/DDBJ databases">
        <title>Unveiling of a novel bifunctional photoreceptor, Dualchrome1, isolated from a cosmopolitan green alga.</title>
        <authorList>
            <person name="Suzuki S."/>
            <person name="Kawachi M."/>
        </authorList>
    </citation>
    <scope>NUCLEOTIDE SEQUENCE</scope>
    <source>
        <strain evidence="11">NIES 2893</strain>
    </source>
</reference>
<dbReference type="Gene3D" id="1.50.40.10">
    <property type="entry name" value="Mitochondrial carrier domain"/>
    <property type="match status" value="2"/>
</dbReference>
<dbReference type="PANTHER" id="PTHR45624:SF4">
    <property type="entry name" value="CONGESTED-LIKE TRACHEA PROTEIN-RELATED"/>
    <property type="match status" value="1"/>
</dbReference>
<gene>
    <name evidence="11" type="ORF">PPROV_001044000</name>
</gene>
<evidence type="ECO:0000256" key="9">
    <source>
        <dbReference type="PROSITE-ProRule" id="PRU00282"/>
    </source>
</evidence>
<evidence type="ECO:0000256" key="4">
    <source>
        <dbReference type="ARBA" id="ARBA00022692"/>
    </source>
</evidence>
<evidence type="ECO:0000256" key="6">
    <source>
        <dbReference type="ARBA" id="ARBA00022989"/>
    </source>
</evidence>
<evidence type="ECO:0000256" key="3">
    <source>
        <dbReference type="ARBA" id="ARBA00022448"/>
    </source>
</evidence>
<dbReference type="SUPFAM" id="SSF103506">
    <property type="entry name" value="Mitochondrial carrier"/>
    <property type="match status" value="1"/>
</dbReference>
<dbReference type="Proteomes" id="UP000660262">
    <property type="component" value="Unassembled WGS sequence"/>
</dbReference>
<dbReference type="InterPro" id="IPR050567">
    <property type="entry name" value="Mitochondrial_Carrier"/>
</dbReference>
<evidence type="ECO:0000256" key="8">
    <source>
        <dbReference type="ARBA" id="ARBA00023136"/>
    </source>
</evidence>
<evidence type="ECO:0000256" key="5">
    <source>
        <dbReference type="ARBA" id="ARBA00022737"/>
    </source>
</evidence>
<keyword evidence="7" id="KW-0496">Mitochondrion</keyword>
<comment type="subcellular location">
    <subcellularLocation>
        <location evidence="1">Mitochondrion membrane</location>
        <topology evidence="1">Multi-pass membrane protein</topology>
    </subcellularLocation>
</comment>
<dbReference type="GO" id="GO:0006839">
    <property type="term" value="P:mitochondrial transport"/>
    <property type="evidence" value="ECO:0007669"/>
    <property type="project" value="TreeGrafter"/>
</dbReference>
<comment type="similarity">
    <text evidence="2 10">Belongs to the mitochondrial carrier (TC 2.A.29) family.</text>
</comment>
<dbReference type="InterPro" id="IPR002067">
    <property type="entry name" value="MCP"/>
</dbReference>
<keyword evidence="3 10" id="KW-0813">Transport</keyword>
<accession>A0A830HWZ2</accession>
<proteinExistence type="inferred from homology"/>
<keyword evidence="4 9" id="KW-0812">Transmembrane</keyword>
<evidence type="ECO:0000313" key="11">
    <source>
        <dbReference type="EMBL" id="GHP11712.1"/>
    </source>
</evidence>
<evidence type="ECO:0000256" key="1">
    <source>
        <dbReference type="ARBA" id="ARBA00004225"/>
    </source>
</evidence>
<sequence>MPQQKKTWIELSGGACGGVAMVLTTHPLDLAKTQMQANPSAYRGVMDCLKQNMAVEGPRGLYRGVLPPTLVAAPYQASAFAGYGIGQQLVSSATGLDSTKGFGQMLAGGISGFFTTTVICPGERIKVVIQTSKEPLGLGGAMSRISAEGGISSLFRGWEATLGREVPGGMVYWACYNTSRQAIEPVQSVPSSMKELFGGGMAGVGYWVFSLPADTIKSMQQASTTNLSMAGAAKQVMSESGPLGFWRGFTPAVLRAFPANGSTFLVATAVRNFLNDRFNKDD</sequence>
<evidence type="ECO:0000313" key="12">
    <source>
        <dbReference type="Proteomes" id="UP000660262"/>
    </source>
</evidence>
<name>A0A830HWZ2_9CHLO</name>
<dbReference type="InterPro" id="IPR023395">
    <property type="entry name" value="MCP_dom_sf"/>
</dbReference>
<dbReference type="InterPro" id="IPR018108">
    <property type="entry name" value="MCP_transmembrane"/>
</dbReference>
<dbReference type="PRINTS" id="PR00926">
    <property type="entry name" value="MITOCARRIER"/>
</dbReference>
<organism evidence="11 12">
    <name type="scientific">Pycnococcus provasolii</name>
    <dbReference type="NCBI Taxonomy" id="41880"/>
    <lineage>
        <taxon>Eukaryota</taxon>
        <taxon>Viridiplantae</taxon>
        <taxon>Chlorophyta</taxon>
        <taxon>Pseudoscourfieldiophyceae</taxon>
        <taxon>Pseudoscourfieldiales</taxon>
        <taxon>Pycnococcaceae</taxon>
        <taxon>Pycnococcus</taxon>
    </lineage>
</organism>
<dbReference type="GO" id="GO:0015227">
    <property type="term" value="F:O-acyl-L-carnitine transmembrane transporter activity"/>
    <property type="evidence" value="ECO:0007669"/>
    <property type="project" value="TreeGrafter"/>
</dbReference>
<keyword evidence="5" id="KW-0677">Repeat</keyword>
<protein>
    <submittedName>
        <fullName evidence="11">Carnitine transporter</fullName>
    </submittedName>
</protein>
<evidence type="ECO:0000256" key="7">
    <source>
        <dbReference type="ARBA" id="ARBA00023128"/>
    </source>
</evidence>
<dbReference type="GO" id="GO:1902603">
    <property type="term" value="P:carnitine transmembrane transport"/>
    <property type="evidence" value="ECO:0007669"/>
    <property type="project" value="TreeGrafter"/>
</dbReference>
<feature type="repeat" description="Solcar" evidence="9">
    <location>
        <begin position="190"/>
        <end position="273"/>
    </location>
</feature>
<keyword evidence="8 9" id="KW-0472">Membrane</keyword>
<evidence type="ECO:0000256" key="10">
    <source>
        <dbReference type="RuleBase" id="RU000488"/>
    </source>
</evidence>
<keyword evidence="6" id="KW-1133">Transmembrane helix</keyword>
<feature type="repeat" description="Solcar" evidence="9">
    <location>
        <begin position="99"/>
        <end position="182"/>
    </location>
</feature>
<keyword evidence="12" id="KW-1185">Reference proteome</keyword>
<comment type="caution">
    <text evidence="11">The sequence shown here is derived from an EMBL/GenBank/DDBJ whole genome shotgun (WGS) entry which is preliminary data.</text>
</comment>
<dbReference type="PANTHER" id="PTHR45624">
    <property type="entry name" value="MITOCHONDRIAL BASIC AMINO ACIDS TRANSPORTER-RELATED"/>
    <property type="match status" value="1"/>
</dbReference>
<dbReference type="GO" id="GO:0031966">
    <property type="term" value="C:mitochondrial membrane"/>
    <property type="evidence" value="ECO:0007669"/>
    <property type="project" value="UniProtKB-SubCell"/>
</dbReference>
<dbReference type="Pfam" id="PF00153">
    <property type="entry name" value="Mito_carr"/>
    <property type="match status" value="3"/>
</dbReference>
<evidence type="ECO:0000256" key="2">
    <source>
        <dbReference type="ARBA" id="ARBA00006375"/>
    </source>
</evidence>